<gene>
    <name evidence="2" type="ORF">SCF082_LOCUS42876</name>
</gene>
<accession>A0ABP0QTS4</accession>
<evidence type="ECO:0000313" key="2">
    <source>
        <dbReference type="EMBL" id="CAK9090953.1"/>
    </source>
</evidence>
<protein>
    <submittedName>
        <fullName evidence="2">Uncharacterized protein</fullName>
    </submittedName>
</protein>
<dbReference type="EMBL" id="CAXAMM010040075">
    <property type="protein sequence ID" value="CAK9090953.1"/>
    <property type="molecule type" value="Genomic_DNA"/>
</dbReference>
<feature type="region of interest" description="Disordered" evidence="1">
    <location>
        <begin position="63"/>
        <end position="183"/>
    </location>
</feature>
<feature type="non-terminal residue" evidence="2">
    <location>
        <position position="1"/>
    </location>
</feature>
<sequence>AGGVTHPVPLFWTKAEEGFTQLVRMLEISETLSFGPAVMCGSLNLDGKQDTVVVTVPPCGDLIASPTSDTESNEVGAPAAENQDNQRRGDEQQPNVPAPEANHPRDQELPVTANASPPARPVQAVEANQSEQGPAAHVTNASRRARMSRALRSEGQESGSIEWGPVRAEGYFARYRRSEPHNG</sequence>
<evidence type="ECO:0000313" key="3">
    <source>
        <dbReference type="Proteomes" id="UP001642464"/>
    </source>
</evidence>
<organism evidence="2 3">
    <name type="scientific">Durusdinium trenchii</name>
    <dbReference type="NCBI Taxonomy" id="1381693"/>
    <lineage>
        <taxon>Eukaryota</taxon>
        <taxon>Sar</taxon>
        <taxon>Alveolata</taxon>
        <taxon>Dinophyceae</taxon>
        <taxon>Suessiales</taxon>
        <taxon>Symbiodiniaceae</taxon>
        <taxon>Durusdinium</taxon>
    </lineage>
</organism>
<reference evidence="2 3" key="1">
    <citation type="submission" date="2024-02" db="EMBL/GenBank/DDBJ databases">
        <authorList>
            <person name="Chen Y."/>
            <person name="Shah S."/>
            <person name="Dougan E. K."/>
            <person name="Thang M."/>
            <person name="Chan C."/>
        </authorList>
    </citation>
    <scope>NUCLEOTIDE SEQUENCE [LARGE SCALE GENOMIC DNA]</scope>
</reference>
<proteinExistence type="predicted"/>
<dbReference type="Proteomes" id="UP001642464">
    <property type="component" value="Unassembled WGS sequence"/>
</dbReference>
<keyword evidence="3" id="KW-1185">Reference proteome</keyword>
<comment type="caution">
    <text evidence="2">The sequence shown here is derived from an EMBL/GenBank/DDBJ whole genome shotgun (WGS) entry which is preliminary data.</text>
</comment>
<name>A0ABP0QTS4_9DINO</name>
<evidence type="ECO:0000256" key="1">
    <source>
        <dbReference type="SAM" id="MobiDB-lite"/>
    </source>
</evidence>